<dbReference type="STRING" id="1233.SAMN05216387_102410"/>
<organism evidence="10 11">
    <name type="scientific">Nitrosovibrio tenuis</name>
    <dbReference type="NCBI Taxonomy" id="1233"/>
    <lineage>
        <taxon>Bacteria</taxon>
        <taxon>Pseudomonadati</taxon>
        <taxon>Pseudomonadota</taxon>
        <taxon>Betaproteobacteria</taxon>
        <taxon>Nitrosomonadales</taxon>
        <taxon>Nitrosomonadaceae</taxon>
        <taxon>Nitrosovibrio</taxon>
    </lineage>
</organism>
<evidence type="ECO:0000256" key="7">
    <source>
        <dbReference type="ARBA" id="ARBA00024739"/>
    </source>
</evidence>
<keyword evidence="6" id="KW-0804">Transcription</keyword>
<protein>
    <recommendedName>
        <fullName evidence="2">Negative regulator of flagellin synthesis</fullName>
    </recommendedName>
    <alternativeName>
        <fullName evidence="8">Anti-sigma-28 factor</fullName>
    </alternativeName>
</protein>
<sequence>MKIDNSIKTTAAVPGDISSAKSLQRAEITAKNAQSSSSDSVQLSAQLKNIERNLSNGEVFDTARVEEIKQAISEGRFTVNPEKVADRLLETVHELLRTRQG</sequence>
<dbReference type="OrthoDB" id="5298032at2"/>
<evidence type="ECO:0000256" key="3">
    <source>
        <dbReference type="ARBA" id="ARBA00022491"/>
    </source>
</evidence>
<comment type="similarity">
    <text evidence="1">Belongs to the FlgM family.</text>
</comment>
<evidence type="ECO:0000256" key="4">
    <source>
        <dbReference type="ARBA" id="ARBA00022795"/>
    </source>
</evidence>
<feature type="domain" description="Anti-sigma-28 factor FlgM C-terminal" evidence="9">
    <location>
        <begin position="39"/>
        <end position="90"/>
    </location>
</feature>
<dbReference type="SUPFAM" id="SSF101498">
    <property type="entry name" value="Anti-sigma factor FlgM"/>
    <property type="match status" value="1"/>
</dbReference>
<dbReference type="EMBL" id="FOBH01000002">
    <property type="protein sequence ID" value="SEK70543.1"/>
    <property type="molecule type" value="Genomic_DNA"/>
</dbReference>
<comment type="function">
    <text evidence="7">Responsible for the coupling of flagellin expression to flagellar assembly by preventing expression of the flagellin genes when a component of the middle class of proteins is defective. It negatively regulates flagellar genes by inhibiting the activity of FliA by directly binding to FliA.</text>
</comment>
<evidence type="ECO:0000313" key="11">
    <source>
        <dbReference type="Proteomes" id="UP000198620"/>
    </source>
</evidence>
<proteinExistence type="inferred from homology"/>
<accession>A0A1H7J6Y1</accession>
<evidence type="ECO:0000259" key="9">
    <source>
        <dbReference type="Pfam" id="PF04316"/>
    </source>
</evidence>
<dbReference type="NCBIfam" id="TIGR03824">
    <property type="entry name" value="FlgM_jcvi"/>
    <property type="match status" value="1"/>
</dbReference>
<name>A0A1H7J6Y1_9PROT</name>
<evidence type="ECO:0000256" key="5">
    <source>
        <dbReference type="ARBA" id="ARBA00023015"/>
    </source>
</evidence>
<dbReference type="AlphaFoldDB" id="A0A1H7J6Y1"/>
<dbReference type="InterPro" id="IPR035890">
    <property type="entry name" value="Anti-sigma-28_factor_FlgM_sf"/>
</dbReference>
<evidence type="ECO:0000256" key="1">
    <source>
        <dbReference type="ARBA" id="ARBA00005322"/>
    </source>
</evidence>
<evidence type="ECO:0000256" key="2">
    <source>
        <dbReference type="ARBA" id="ARBA00017823"/>
    </source>
</evidence>
<keyword evidence="4" id="KW-1005">Bacterial flagellum biogenesis</keyword>
<evidence type="ECO:0000256" key="6">
    <source>
        <dbReference type="ARBA" id="ARBA00023163"/>
    </source>
</evidence>
<reference evidence="10 11" key="1">
    <citation type="submission" date="2016-10" db="EMBL/GenBank/DDBJ databases">
        <authorList>
            <person name="de Groot N.N."/>
        </authorList>
    </citation>
    <scope>NUCLEOTIDE SEQUENCE [LARGE SCALE GENOMIC DNA]</scope>
    <source>
        <strain evidence="10 11">Nv1</strain>
    </source>
</reference>
<dbReference type="RefSeq" id="WP_090827593.1">
    <property type="nucleotide sequence ID" value="NZ_FOBH01000002.1"/>
</dbReference>
<dbReference type="GO" id="GO:0044781">
    <property type="term" value="P:bacterial-type flagellum organization"/>
    <property type="evidence" value="ECO:0007669"/>
    <property type="project" value="UniProtKB-KW"/>
</dbReference>
<dbReference type="InterPro" id="IPR031316">
    <property type="entry name" value="FlgM_C"/>
</dbReference>
<keyword evidence="5" id="KW-0805">Transcription regulation</keyword>
<dbReference type="Pfam" id="PF04316">
    <property type="entry name" value="FlgM"/>
    <property type="match status" value="1"/>
</dbReference>
<evidence type="ECO:0000313" key="10">
    <source>
        <dbReference type="EMBL" id="SEK70543.1"/>
    </source>
</evidence>
<dbReference type="Proteomes" id="UP000198620">
    <property type="component" value="Unassembled WGS sequence"/>
</dbReference>
<gene>
    <name evidence="10" type="ORF">SAMN05216387_102410</name>
</gene>
<keyword evidence="3" id="KW-0678">Repressor</keyword>
<evidence type="ECO:0000256" key="8">
    <source>
        <dbReference type="ARBA" id="ARBA00030117"/>
    </source>
</evidence>
<dbReference type="GO" id="GO:0045892">
    <property type="term" value="P:negative regulation of DNA-templated transcription"/>
    <property type="evidence" value="ECO:0007669"/>
    <property type="project" value="InterPro"/>
</dbReference>
<keyword evidence="11" id="KW-1185">Reference proteome</keyword>
<dbReference type="InterPro" id="IPR007412">
    <property type="entry name" value="FlgM"/>
</dbReference>